<feature type="region of interest" description="Disordered" evidence="1">
    <location>
        <begin position="1"/>
        <end position="22"/>
    </location>
</feature>
<keyword evidence="4" id="KW-1185">Reference proteome</keyword>
<gene>
    <name evidence="3" type="ORF">FL583_13085</name>
</gene>
<dbReference type="InterPro" id="IPR012551">
    <property type="entry name" value="DUF1707_SHOCT-like"/>
</dbReference>
<proteinExistence type="predicted"/>
<dbReference type="AlphaFoldDB" id="A0A545ASX9"/>
<evidence type="ECO:0000313" key="4">
    <source>
        <dbReference type="Proteomes" id="UP000317982"/>
    </source>
</evidence>
<comment type="caution">
    <text evidence="3">The sequence shown here is derived from an EMBL/GenBank/DDBJ whole genome shotgun (WGS) entry which is preliminary data.</text>
</comment>
<dbReference type="PANTHER" id="PTHR40763">
    <property type="entry name" value="MEMBRANE PROTEIN-RELATED"/>
    <property type="match status" value="1"/>
</dbReference>
<accession>A0A545ASX9</accession>
<organism evidence="3 4">
    <name type="scientific">Cryptosporangium phraense</name>
    <dbReference type="NCBI Taxonomy" id="2593070"/>
    <lineage>
        <taxon>Bacteria</taxon>
        <taxon>Bacillati</taxon>
        <taxon>Actinomycetota</taxon>
        <taxon>Actinomycetes</taxon>
        <taxon>Cryptosporangiales</taxon>
        <taxon>Cryptosporangiaceae</taxon>
        <taxon>Cryptosporangium</taxon>
    </lineage>
</organism>
<dbReference type="EMBL" id="VIRS01000008">
    <property type="protein sequence ID" value="TQS44402.1"/>
    <property type="molecule type" value="Genomic_DNA"/>
</dbReference>
<name>A0A545ASX9_9ACTN</name>
<evidence type="ECO:0000259" key="2">
    <source>
        <dbReference type="Pfam" id="PF08044"/>
    </source>
</evidence>
<dbReference type="Pfam" id="PF08044">
    <property type="entry name" value="DUF1707"/>
    <property type="match status" value="1"/>
</dbReference>
<dbReference type="OrthoDB" id="4772576at2"/>
<evidence type="ECO:0000313" key="3">
    <source>
        <dbReference type="EMBL" id="TQS44402.1"/>
    </source>
</evidence>
<protein>
    <submittedName>
        <fullName evidence="3">DUF1707 domain-containing protein</fullName>
    </submittedName>
</protein>
<dbReference type="RefSeq" id="WP_142704886.1">
    <property type="nucleotide sequence ID" value="NZ_VIRS01000008.1"/>
</dbReference>
<feature type="domain" description="DUF1707" evidence="2">
    <location>
        <begin position="18"/>
        <end position="70"/>
    </location>
</feature>
<dbReference type="Proteomes" id="UP000317982">
    <property type="component" value="Unassembled WGS sequence"/>
</dbReference>
<reference evidence="3 4" key="1">
    <citation type="submission" date="2019-07" db="EMBL/GenBank/DDBJ databases">
        <title>Cryptosporangium phraense sp. nov., isolated from plant litter.</title>
        <authorList>
            <person name="Suriyachadkun C."/>
        </authorList>
    </citation>
    <scope>NUCLEOTIDE SEQUENCE [LARGE SCALE GENOMIC DNA]</scope>
    <source>
        <strain evidence="3 4">A-T 5661</strain>
    </source>
</reference>
<dbReference type="PANTHER" id="PTHR40763:SF4">
    <property type="entry name" value="DUF1707 DOMAIN-CONTAINING PROTEIN"/>
    <property type="match status" value="1"/>
</dbReference>
<dbReference type="InParanoid" id="A0A545ASX9"/>
<evidence type="ECO:0000256" key="1">
    <source>
        <dbReference type="SAM" id="MobiDB-lite"/>
    </source>
</evidence>
<sequence length="224" mass="24145">MSQLSEPTPPVPAATGELRASNADRERVANALHEAAAEGRIDLNELDVRLNQVYGAKTYAELQPLTQDLPALGTAHQWAPAQPQAPVLPPSRQGVAIMSSFKRAGNWTVPDKFECFAFWGGGVIDLREAIFTSQTVTIRAVAIMGGIDVIAPEFATVHVSGVGVMGGFNDAATYQGAPGAPIIIVTGFAFWGGVSVKRRATRAEIERRRLERKRLKAERKAQDD</sequence>